<accession>A0A511KEJ1</accession>
<feature type="compositionally biased region" description="Basic residues" evidence="1">
    <location>
        <begin position="85"/>
        <end position="103"/>
    </location>
</feature>
<organism evidence="2 3">
    <name type="scientific">Rhodotorula toruloides</name>
    <name type="common">Yeast</name>
    <name type="synonym">Rhodosporidium toruloides</name>
    <dbReference type="NCBI Taxonomy" id="5286"/>
    <lineage>
        <taxon>Eukaryota</taxon>
        <taxon>Fungi</taxon>
        <taxon>Dikarya</taxon>
        <taxon>Basidiomycota</taxon>
        <taxon>Pucciniomycotina</taxon>
        <taxon>Microbotryomycetes</taxon>
        <taxon>Sporidiobolales</taxon>
        <taxon>Sporidiobolaceae</taxon>
        <taxon>Rhodotorula</taxon>
    </lineage>
</organism>
<name>A0A511KEJ1_RHOTO</name>
<dbReference type="AlphaFoldDB" id="A0A511KEJ1"/>
<sequence>MADIQLLIGLSTSFENGDEEKEPSEAPDDAGNECDVDEQEFEKDTKRREMQTARRKALKKLRDKLRPIWDEDEKVTLYLHLAAQPKKRKSSKKKSNTKKRPASRRQIVDSSDLEDGKSSSDSNGDDDGRGGTGGHCGSGKKPKRRIPSSDSSSSDEAGAKKGNNAAQGAVGTPAQKTGRKQVLDDHCALCPAVRKKNDERTTPGSPTSPPRTHRKMVEWAPLNITVCQTCKRKLGKDRRSHVKTIAEAKFAVSADGELPRGPK</sequence>
<dbReference type="Proteomes" id="UP000321518">
    <property type="component" value="Unassembled WGS sequence"/>
</dbReference>
<gene>
    <name evidence="2" type="ORF">Rt10032_c06g2759</name>
</gene>
<evidence type="ECO:0000256" key="1">
    <source>
        <dbReference type="SAM" id="MobiDB-lite"/>
    </source>
</evidence>
<feature type="compositionally biased region" description="Low complexity" evidence="1">
    <location>
        <begin position="148"/>
        <end position="171"/>
    </location>
</feature>
<comment type="caution">
    <text evidence="2">The sequence shown here is derived from an EMBL/GenBank/DDBJ whole genome shotgun (WGS) entry which is preliminary data.</text>
</comment>
<evidence type="ECO:0000313" key="2">
    <source>
        <dbReference type="EMBL" id="GEM08742.1"/>
    </source>
</evidence>
<proteinExistence type="predicted"/>
<reference evidence="2 3" key="1">
    <citation type="submission" date="2019-07" db="EMBL/GenBank/DDBJ databases">
        <title>Rhodotorula toruloides NBRC10032 genome sequencing.</title>
        <authorList>
            <person name="Shida Y."/>
            <person name="Takaku H."/>
            <person name="Ogasawara W."/>
            <person name="Mori K."/>
        </authorList>
    </citation>
    <scope>NUCLEOTIDE SEQUENCE [LARGE SCALE GENOMIC DNA]</scope>
    <source>
        <strain evidence="2 3">NBRC10032</strain>
    </source>
</reference>
<feature type="region of interest" description="Disordered" evidence="1">
    <location>
        <begin position="80"/>
        <end position="216"/>
    </location>
</feature>
<feature type="compositionally biased region" description="Acidic residues" evidence="1">
    <location>
        <begin position="16"/>
        <end position="41"/>
    </location>
</feature>
<protein>
    <submittedName>
        <fullName evidence="2">Uncharacterized protein</fullName>
    </submittedName>
</protein>
<dbReference type="EMBL" id="BJWK01000006">
    <property type="protein sequence ID" value="GEM08742.1"/>
    <property type="molecule type" value="Genomic_DNA"/>
</dbReference>
<evidence type="ECO:0000313" key="3">
    <source>
        <dbReference type="Proteomes" id="UP000321518"/>
    </source>
</evidence>
<feature type="region of interest" description="Disordered" evidence="1">
    <location>
        <begin position="10"/>
        <end position="50"/>
    </location>
</feature>